<dbReference type="Proteomes" id="UP000790377">
    <property type="component" value="Unassembled WGS sequence"/>
</dbReference>
<accession>A0ACB8AA42</accession>
<evidence type="ECO:0000313" key="1">
    <source>
        <dbReference type="EMBL" id="KAH7910109.1"/>
    </source>
</evidence>
<proteinExistence type="predicted"/>
<gene>
    <name evidence="1" type="ORF">BJ138DRAFT_1153610</name>
</gene>
<sequence length="107" mass="11959">MGDHISTRVNSAKLAQFVGQTVRLPCKVLRFQAETAMVESTDGGQVEVRLPKEHTIASTFVEVIGTVIDISSIKLLGCINLDENLDMKFVNDVIEVTFDPRFRKTMF</sequence>
<protein>
    <submittedName>
        <fullName evidence="1">Replication factor A protein 3</fullName>
    </submittedName>
</protein>
<comment type="caution">
    <text evidence="1">The sequence shown here is derived from an EMBL/GenBank/DDBJ whole genome shotgun (WGS) entry which is preliminary data.</text>
</comment>
<organism evidence="1 2">
    <name type="scientific">Hygrophoropsis aurantiaca</name>
    <dbReference type="NCBI Taxonomy" id="72124"/>
    <lineage>
        <taxon>Eukaryota</taxon>
        <taxon>Fungi</taxon>
        <taxon>Dikarya</taxon>
        <taxon>Basidiomycota</taxon>
        <taxon>Agaricomycotina</taxon>
        <taxon>Agaricomycetes</taxon>
        <taxon>Agaricomycetidae</taxon>
        <taxon>Boletales</taxon>
        <taxon>Coniophorineae</taxon>
        <taxon>Hygrophoropsidaceae</taxon>
        <taxon>Hygrophoropsis</taxon>
    </lineage>
</organism>
<evidence type="ECO:0000313" key="2">
    <source>
        <dbReference type="Proteomes" id="UP000790377"/>
    </source>
</evidence>
<reference evidence="1" key="1">
    <citation type="journal article" date="2021" name="New Phytol.">
        <title>Evolutionary innovations through gain and loss of genes in the ectomycorrhizal Boletales.</title>
        <authorList>
            <person name="Wu G."/>
            <person name="Miyauchi S."/>
            <person name="Morin E."/>
            <person name="Kuo A."/>
            <person name="Drula E."/>
            <person name="Varga T."/>
            <person name="Kohler A."/>
            <person name="Feng B."/>
            <person name="Cao Y."/>
            <person name="Lipzen A."/>
            <person name="Daum C."/>
            <person name="Hundley H."/>
            <person name="Pangilinan J."/>
            <person name="Johnson J."/>
            <person name="Barry K."/>
            <person name="LaButti K."/>
            <person name="Ng V."/>
            <person name="Ahrendt S."/>
            <person name="Min B."/>
            <person name="Choi I.G."/>
            <person name="Park H."/>
            <person name="Plett J.M."/>
            <person name="Magnuson J."/>
            <person name="Spatafora J.W."/>
            <person name="Nagy L.G."/>
            <person name="Henrissat B."/>
            <person name="Grigoriev I.V."/>
            <person name="Yang Z.L."/>
            <person name="Xu J."/>
            <person name="Martin F.M."/>
        </authorList>
    </citation>
    <scope>NUCLEOTIDE SEQUENCE</scope>
    <source>
        <strain evidence="1">ATCC 28755</strain>
    </source>
</reference>
<dbReference type="EMBL" id="MU267726">
    <property type="protein sequence ID" value="KAH7910109.1"/>
    <property type="molecule type" value="Genomic_DNA"/>
</dbReference>
<name>A0ACB8AA42_9AGAM</name>
<keyword evidence="2" id="KW-1185">Reference proteome</keyword>